<dbReference type="AlphaFoldDB" id="A0A4Z2GMF8"/>
<name>A0A4Z2GMF8_9TELE</name>
<comment type="caution">
    <text evidence="2">The sequence shown here is derived from an EMBL/GenBank/DDBJ whole genome shotgun (WGS) entry which is preliminary data.</text>
</comment>
<gene>
    <name evidence="2" type="ORF">EYF80_035413</name>
</gene>
<reference evidence="2 3" key="1">
    <citation type="submission" date="2019-03" db="EMBL/GenBank/DDBJ databases">
        <title>First draft genome of Liparis tanakae, snailfish: a comprehensive survey of snailfish specific genes.</title>
        <authorList>
            <person name="Kim W."/>
            <person name="Song I."/>
            <person name="Jeong J.-H."/>
            <person name="Kim D."/>
            <person name="Kim S."/>
            <person name="Ryu S."/>
            <person name="Song J.Y."/>
            <person name="Lee S.K."/>
        </authorList>
    </citation>
    <scope>NUCLEOTIDE SEQUENCE [LARGE SCALE GENOMIC DNA]</scope>
    <source>
        <tissue evidence="2">Muscle</tissue>
    </source>
</reference>
<evidence type="ECO:0000313" key="2">
    <source>
        <dbReference type="EMBL" id="TNN54395.1"/>
    </source>
</evidence>
<accession>A0A4Z2GMF8</accession>
<evidence type="ECO:0000256" key="1">
    <source>
        <dbReference type="SAM" id="MobiDB-lite"/>
    </source>
</evidence>
<keyword evidence="3" id="KW-1185">Reference proteome</keyword>
<dbReference type="Proteomes" id="UP000314294">
    <property type="component" value="Unassembled WGS sequence"/>
</dbReference>
<sequence length="92" mass="10911">MPGRTGILEESLRREHPHHRTTPLQIYRYPPSPTTVIVDCLHVSIFYSSGDWSFIRRWTEVVEEERKQHSGNIRRSFTAQRKSFEVVIVFPM</sequence>
<evidence type="ECO:0000313" key="3">
    <source>
        <dbReference type="Proteomes" id="UP000314294"/>
    </source>
</evidence>
<feature type="region of interest" description="Disordered" evidence="1">
    <location>
        <begin position="1"/>
        <end position="25"/>
    </location>
</feature>
<protein>
    <submittedName>
        <fullName evidence="2">Uncharacterized protein</fullName>
    </submittedName>
</protein>
<proteinExistence type="predicted"/>
<dbReference type="EMBL" id="SRLO01000486">
    <property type="protein sequence ID" value="TNN54395.1"/>
    <property type="molecule type" value="Genomic_DNA"/>
</dbReference>
<organism evidence="2 3">
    <name type="scientific">Liparis tanakae</name>
    <name type="common">Tanaka's snailfish</name>
    <dbReference type="NCBI Taxonomy" id="230148"/>
    <lineage>
        <taxon>Eukaryota</taxon>
        <taxon>Metazoa</taxon>
        <taxon>Chordata</taxon>
        <taxon>Craniata</taxon>
        <taxon>Vertebrata</taxon>
        <taxon>Euteleostomi</taxon>
        <taxon>Actinopterygii</taxon>
        <taxon>Neopterygii</taxon>
        <taxon>Teleostei</taxon>
        <taxon>Neoteleostei</taxon>
        <taxon>Acanthomorphata</taxon>
        <taxon>Eupercaria</taxon>
        <taxon>Perciformes</taxon>
        <taxon>Cottioidei</taxon>
        <taxon>Cottales</taxon>
        <taxon>Liparidae</taxon>
        <taxon>Liparis</taxon>
    </lineage>
</organism>